<dbReference type="SUPFAM" id="SSF51316">
    <property type="entry name" value="Mss4-like"/>
    <property type="match status" value="1"/>
</dbReference>
<dbReference type="AlphaFoldDB" id="A0AAI9XBC6"/>
<evidence type="ECO:0000256" key="4">
    <source>
        <dbReference type="ARBA" id="ARBA00023239"/>
    </source>
</evidence>
<comment type="caution">
    <text evidence="6">The sequence shown here is derived from an EMBL/GenBank/DDBJ whole genome shotgun (WGS) entry which is preliminary data.</text>
</comment>
<keyword evidence="4" id="KW-0456">Lyase</keyword>
<evidence type="ECO:0000313" key="7">
    <source>
        <dbReference type="Proteomes" id="UP001227192"/>
    </source>
</evidence>
<proteinExistence type="inferred from homology"/>
<sequence>MGVLEHFPFPNSLSLGARLDIRNCAAFYGLSPLLVNHKSCLIKVIAIARVFASPFLGNLRAQPFAIALSVNYFINEDELTVNDPNATLKMYEDKKSVSGNVVKRYFCSSCGSPVYSKTPKAPGKVFLKAALFDIVSPPAAEVFINKQYQWVTIEQGEEQA</sequence>
<accession>A0AAI9XBC6</accession>
<evidence type="ECO:0000256" key="2">
    <source>
        <dbReference type="ARBA" id="ARBA00022723"/>
    </source>
</evidence>
<dbReference type="GO" id="GO:0046872">
    <property type="term" value="F:metal ion binding"/>
    <property type="evidence" value="ECO:0007669"/>
    <property type="project" value="UniProtKB-KW"/>
</dbReference>
<name>A0AAI9XBC6_PENTH</name>
<dbReference type="PANTHER" id="PTHR33337:SF40">
    <property type="entry name" value="CENP-V_GFA DOMAIN-CONTAINING PROTEIN-RELATED"/>
    <property type="match status" value="1"/>
</dbReference>
<comment type="similarity">
    <text evidence="1">Belongs to the Gfa family.</text>
</comment>
<dbReference type="GO" id="GO:0016846">
    <property type="term" value="F:carbon-sulfur lyase activity"/>
    <property type="evidence" value="ECO:0007669"/>
    <property type="project" value="InterPro"/>
</dbReference>
<dbReference type="InterPro" id="IPR006913">
    <property type="entry name" value="CENP-V/GFA"/>
</dbReference>
<organism evidence="6 7">
    <name type="scientific">Penicillium thymicola</name>
    <dbReference type="NCBI Taxonomy" id="293382"/>
    <lineage>
        <taxon>Eukaryota</taxon>
        <taxon>Fungi</taxon>
        <taxon>Dikarya</taxon>
        <taxon>Ascomycota</taxon>
        <taxon>Pezizomycotina</taxon>
        <taxon>Eurotiomycetes</taxon>
        <taxon>Eurotiomycetidae</taxon>
        <taxon>Eurotiales</taxon>
        <taxon>Aspergillaceae</taxon>
        <taxon>Penicillium</taxon>
    </lineage>
</organism>
<dbReference type="Proteomes" id="UP001227192">
    <property type="component" value="Unassembled WGS sequence"/>
</dbReference>
<keyword evidence="2" id="KW-0479">Metal-binding</keyword>
<dbReference type="Pfam" id="PF04828">
    <property type="entry name" value="GFA"/>
    <property type="match status" value="1"/>
</dbReference>
<dbReference type="PANTHER" id="PTHR33337">
    <property type="entry name" value="GFA DOMAIN-CONTAINING PROTEIN"/>
    <property type="match status" value="1"/>
</dbReference>
<reference evidence="6" key="2">
    <citation type="journal article" date="2016" name="Fungal Biol.">
        <title>Ochratoxin A production by Penicillium thymicola.</title>
        <authorList>
            <person name="Nguyen H.D.T."/>
            <person name="McMullin D.R."/>
            <person name="Ponomareva E."/>
            <person name="Riley R."/>
            <person name="Pomraning K.R."/>
            <person name="Baker S.E."/>
            <person name="Seifert K.A."/>
        </authorList>
    </citation>
    <scope>NUCLEOTIDE SEQUENCE</scope>
    <source>
        <strain evidence="6">DAOM 180753</strain>
    </source>
</reference>
<gene>
    <name evidence="6" type="ORF">VN97_g2525</name>
</gene>
<keyword evidence="3" id="KW-0862">Zinc</keyword>
<dbReference type="InterPro" id="IPR011057">
    <property type="entry name" value="Mss4-like_sf"/>
</dbReference>
<evidence type="ECO:0000256" key="1">
    <source>
        <dbReference type="ARBA" id="ARBA00005495"/>
    </source>
</evidence>
<evidence type="ECO:0000256" key="3">
    <source>
        <dbReference type="ARBA" id="ARBA00022833"/>
    </source>
</evidence>
<reference evidence="6" key="1">
    <citation type="submission" date="2015-06" db="EMBL/GenBank/DDBJ databases">
        <authorList>
            <person name="Nguyen H."/>
        </authorList>
    </citation>
    <scope>NUCLEOTIDE SEQUENCE</scope>
    <source>
        <strain evidence="6">DAOM 180753</strain>
    </source>
</reference>
<evidence type="ECO:0000313" key="6">
    <source>
        <dbReference type="EMBL" id="KAJ9490722.1"/>
    </source>
</evidence>
<evidence type="ECO:0000259" key="5">
    <source>
        <dbReference type="Pfam" id="PF04828"/>
    </source>
</evidence>
<dbReference type="EMBL" id="LACB01000049">
    <property type="protein sequence ID" value="KAJ9490722.1"/>
    <property type="molecule type" value="Genomic_DNA"/>
</dbReference>
<dbReference type="Gene3D" id="3.90.1590.10">
    <property type="entry name" value="glutathione-dependent formaldehyde- activating enzyme (gfa)"/>
    <property type="match status" value="1"/>
</dbReference>
<feature type="domain" description="CENP-V/GFA" evidence="5">
    <location>
        <begin position="68"/>
        <end position="144"/>
    </location>
</feature>
<keyword evidence="7" id="KW-1185">Reference proteome</keyword>
<protein>
    <recommendedName>
        <fullName evidence="5">CENP-V/GFA domain-containing protein</fullName>
    </recommendedName>
</protein>